<proteinExistence type="predicted"/>
<dbReference type="AlphaFoldDB" id="A0AAD4QHV5"/>
<dbReference type="InterPro" id="IPR004919">
    <property type="entry name" value="GmrSD_N"/>
</dbReference>
<dbReference type="Proteomes" id="UP001203297">
    <property type="component" value="Unassembled WGS sequence"/>
</dbReference>
<gene>
    <name evidence="3" type="ORF">B0F90DRAFT_1217017</name>
</gene>
<accession>A0AAD4QHV5</accession>
<feature type="compositionally biased region" description="Gly residues" evidence="1">
    <location>
        <begin position="579"/>
        <end position="608"/>
    </location>
</feature>
<feature type="region of interest" description="Disordered" evidence="1">
    <location>
        <begin position="397"/>
        <end position="461"/>
    </location>
</feature>
<comment type="caution">
    <text evidence="3">The sequence shown here is derived from an EMBL/GenBank/DDBJ whole genome shotgun (WGS) entry which is preliminary data.</text>
</comment>
<feature type="compositionally biased region" description="Polar residues" evidence="1">
    <location>
        <begin position="443"/>
        <end position="453"/>
    </location>
</feature>
<dbReference type="PANTHER" id="PTHR39639:SF1">
    <property type="entry name" value="DUF262 DOMAIN-CONTAINING PROTEIN"/>
    <property type="match status" value="1"/>
</dbReference>
<keyword evidence="4" id="KW-1185">Reference proteome</keyword>
<sequence>MGLASASDHSSDSESDTPIMKKKRSSGSKAESDDFAFKNVLRPPRSTTYTAQALYDQIIEGTIDLDPHYQRDVVWSEIKQIGLVDSIFRNFYIPPIIFAVSQSSDGTERRVCIDGKQRLTSIQKEHFNFRFMDGLIFHKDEETKRKYWYKQKTGKPGKQLPPKYKRMFANKQIVCIEYMEISEDDEREIFRRVQLGMALNYAEKMKAEAPTPRQALVHDLVAEFAMSFRSLGFNDRRDAAFRWIAQSLQTILDSRPFLKRTATTTSQQTAWLKDAAPLDLAWKKRVQHTYQLLVDTLSAHPDCLQVAHGPATIAPIDLVMMVLLVFEFHEKLPAIRLPDALHALRMAARNETKDLMWKTEHLGYYVVFLERLERLGEAVLNTSSDLSAQVLMDVDPPAKRQRTDDYTPALPPTPSSSQPPPAVGLGTAQRTPTSFSVKKGHTQEAQLQPQSTLMPRPAHVPPPLLSSVFPSTATTSVTFPTTPLTPIPPQQQTAFPPTPTVTVPGSMLGSYPFPLSSMTPGRTDRLAAMRAAKAIIQHTQQQQQQQQAAYGSHSLPHKPAQTQMSRPSAEWPVVQMSGNGVGTSLGGGVGGPSGSGGGGGSGVGGGSR</sequence>
<dbReference type="EMBL" id="WTXG01000065">
    <property type="protein sequence ID" value="KAI0294903.1"/>
    <property type="molecule type" value="Genomic_DNA"/>
</dbReference>
<evidence type="ECO:0000259" key="2">
    <source>
        <dbReference type="Pfam" id="PF03235"/>
    </source>
</evidence>
<feature type="region of interest" description="Disordered" evidence="1">
    <location>
        <begin position="1"/>
        <end position="32"/>
    </location>
</feature>
<evidence type="ECO:0000313" key="4">
    <source>
        <dbReference type="Proteomes" id="UP001203297"/>
    </source>
</evidence>
<reference evidence="3" key="1">
    <citation type="journal article" date="2022" name="New Phytol.">
        <title>Evolutionary transition to the ectomycorrhizal habit in the genomes of a hyperdiverse lineage of mushroom-forming fungi.</title>
        <authorList>
            <person name="Looney B."/>
            <person name="Miyauchi S."/>
            <person name="Morin E."/>
            <person name="Drula E."/>
            <person name="Courty P.E."/>
            <person name="Kohler A."/>
            <person name="Kuo A."/>
            <person name="LaButti K."/>
            <person name="Pangilinan J."/>
            <person name="Lipzen A."/>
            <person name="Riley R."/>
            <person name="Andreopoulos W."/>
            <person name="He G."/>
            <person name="Johnson J."/>
            <person name="Nolan M."/>
            <person name="Tritt A."/>
            <person name="Barry K.W."/>
            <person name="Grigoriev I.V."/>
            <person name="Nagy L.G."/>
            <person name="Hibbett D."/>
            <person name="Henrissat B."/>
            <person name="Matheny P.B."/>
            <person name="Labbe J."/>
            <person name="Martin F.M."/>
        </authorList>
    </citation>
    <scope>NUCLEOTIDE SEQUENCE</scope>
    <source>
        <strain evidence="3">BPL690</strain>
    </source>
</reference>
<dbReference type="Pfam" id="PF03235">
    <property type="entry name" value="GmrSD_N"/>
    <property type="match status" value="1"/>
</dbReference>
<feature type="domain" description="GmrSD restriction endonucleases N-terminal" evidence="2">
    <location>
        <begin position="55"/>
        <end position="208"/>
    </location>
</feature>
<dbReference type="PANTHER" id="PTHR39639">
    <property type="entry name" value="CHROMOSOME 16, WHOLE GENOME SHOTGUN SEQUENCE"/>
    <property type="match status" value="1"/>
</dbReference>
<name>A0AAD4QHV5_9AGAM</name>
<feature type="compositionally biased region" description="Pro residues" evidence="1">
    <location>
        <begin position="409"/>
        <end position="422"/>
    </location>
</feature>
<feature type="region of interest" description="Disordered" evidence="1">
    <location>
        <begin position="540"/>
        <end position="608"/>
    </location>
</feature>
<organism evidence="3 4">
    <name type="scientific">Multifurca ochricompacta</name>
    <dbReference type="NCBI Taxonomy" id="376703"/>
    <lineage>
        <taxon>Eukaryota</taxon>
        <taxon>Fungi</taxon>
        <taxon>Dikarya</taxon>
        <taxon>Basidiomycota</taxon>
        <taxon>Agaricomycotina</taxon>
        <taxon>Agaricomycetes</taxon>
        <taxon>Russulales</taxon>
        <taxon>Russulaceae</taxon>
        <taxon>Multifurca</taxon>
    </lineage>
</organism>
<protein>
    <recommendedName>
        <fullName evidence="2">GmrSD restriction endonucleases N-terminal domain-containing protein</fullName>
    </recommendedName>
</protein>
<evidence type="ECO:0000313" key="3">
    <source>
        <dbReference type="EMBL" id="KAI0294903.1"/>
    </source>
</evidence>
<evidence type="ECO:0000256" key="1">
    <source>
        <dbReference type="SAM" id="MobiDB-lite"/>
    </source>
</evidence>